<dbReference type="AlphaFoldDB" id="T1J8J1"/>
<protein>
    <submittedName>
        <fullName evidence="1">Uncharacterized protein</fullName>
    </submittedName>
</protein>
<keyword evidence="2" id="KW-1185">Reference proteome</keyword>
<dbReference type="EMBL" id="JH431954">
    <property type="status" value="NOT_ANNOTATED_CDS"/>
    <property type="molecule type" value="Genomic_DNA"/>
</dbReference>
<name>T1J8J1_STRMM</name>
<dbReference type="STRING" id="126957.T1J8J1"/>
<sequence>MAALSFVRLRLPILSSRSPLMTPRTKGTKEIVYDAMEKEDFDREKIATYEEVTRYYRRPGIYRPINLIFHTTVLSLDIGKPLK</sequence>
<reference evidence="2" key="1">
    <citation type="submission" date="2011-05" db="EMBL/GenBank/DDBJ databases">
        <authorList>
            <person name="Richards S.R."/>
            <person name="Qu J."/>
            <person name="Jiang H."/>
            <person name="Jhangiani S.N."/>
            <person name="Agravi P."/>
            <person name="Goodspeed R."/>
            <person name="Gross S."/>
            <person name="Mandapat C."/>
            <person name="Jackson L."/>
            <person name="Mathew T."/>
            <person name="Pu L."/>
            <person name="Thornton R."/>
            <person name="Saada N."/>
            <person name="Wilczek-Boney K.B."/>
            <person name="Lee S."/>
            <person name="Kovar C."/>
            <person name="Wu Y."/>
            <person name="Scherer S.E."/>
            <person name="Worley K.C."/>
            <person name="Muzny D.M."/>
            <person name="Gibbs R."/>
        </authorList>
    </citation>
    <scope>NUCLEOTIDE SEQUENCE</scope>
    <source>
        <strain evidence="2">Brora</strain>
    </source>
</reference>
<dbReference type="eggNOG" id="KOG0609">
    <property type="taxonomic scope" value="Eukaryota"/>
</dbReference>
<dbReference type="HOGENOM" id="CLU_2545512_0_0_1"/>
<organism evidence="1 2">
    <name type="scientific">Strigamia maritima</name>
    <name type="common">European centipede</name>
    <name type="synonym">Geophilus maritimus</name>
    <dbReference type="NCBI Taxonomy" id="126957"/>
    <lineage>
        <taxon>Eukaryota</taxon>
        <taxon>Metazoa</taxon>
        <taxon>Ecdysozoa</taxon>
        <taxon>Arthropoda</taxon>
        <taxon>Myriapoda</taxon>
        <taxon>Chilopoda</taxon>
        <taxon>Pleurostigmophora</taxon>
        <taxon>Geophilomorpha</taxon>
        <taxon>Linotaeniidae</taxon>
        <taxon>Strigamia</taxon>
    </lineage>
</organism>
<dbReference type="EnsemblMetazoa" id="SMAR010023-RA">
    <property type="protein sequence ID" value="SMAR010023-PA"/>
    <property type="gene ID" value="SMAR010023"/>
</dbReference>
<evidence type="ECO:0000313" key="1">
    <source>
        <dbReference type="EnsemblMetazoa" id="SMAR010023-PA"/>
    </source>
</evidence>
<evidence type="ECO:0000313" key="2">
    <source>
        <dbReference type="Proteomes" id="UP000014500"/>
    </source>
</evidence>
<dbReference type="Proteomes" id="UP000014500">
    <property type="component" value="Unassembled WGS sequence"/>
</dbReference>
<accession>T1J8J1</accession>
<proteinExistence type="predicted"/>
<reference evidence="1" key="2">
    <citation type="submission" date="2015-02" db="UniProtKB">
        <authorList>
            <consortium name="EnsemblMetazoa"/>
        </authorList>
    </citation>
    <scope>IDENTIFICATION</scope>
</reference>